<protein>
    <submittedName>
        <fullName evidence="1">Uncharacterized protein</fullName>
    </submittedName>
</protein>
<name>A0A1Z5JVZ3_FISSO</name>
<dbReference type="EMBL" id="BDSP01000124">
    <property type="protein sequence ID" value="GAX18207.1"/>
    <property type="molecule type" value="Genomic_DNA"/>
</dbReference>
<organism evidence="1 2">
    <name type="scientific">Fistulifera solaris</name>
    <name type="common">Oleaginous diatom</name>
    <dbReference type="NCBI Taxonomy" id="1519565"/>
    <lineage>
        <taxon>Eukaryota</taxon>
        <taxon>Sar</taxon>
        <taxon>Stramenopiles</taxon>
        <taxon>Ochrophyta</taxon>
        <taxon>Bacillariophyta</taxon>
        <taxon>Bacillariophyceae</taxon>
        <taxon>Bacillariophycidae</taxon>
        <taxon>Naviculales</taxon>
        <taxon>Naviculaceae</taxon>
        <taxon>Fistulifera</taxon>
    </lineage>
</organism>
<evidence type="ECO:0000313" key="2">
    <source>
        <dbReference type="Proteomes" id="UP000198406"/>
    </source>
</evidence>
<keyword evidence="2" id="KW-1185">Reference proteome</keyword>
<proteinExistence type="predicted"/>
<gene>
    <name evidence="1" type="ORF">FisN_25Hu191</name>
</gene>
<dbReference type="InParanoid" id="A0A1Z5JVZ3"/>
<dbReference type="AlphaFoldDB" id="A0A1Z5JVZ3"/>
<reference evidence="1 2" key="1">
    <citation type="journal article" date="2015" name="Plant Cell">
        <title>Oil accumulation by the oleaginous diatom Fistulifera solaris as revealed by the genome and transcriptome.</title>
        <authorList>
            <person name="Tanaka T."/>
            <person name="Maeda Y."/>
            <person name="Veluchamy A."/>
            <person name="Tanaka M."/>
            <person name="Abida H."/>
            <person name="Marechal E."/>
            <person name="Bowler C."/>
            <person name="Muto M."/>
            <person name="Sunaga Y."/>
            <person name="Tanaka M."/>
            <person name="Yoshino T."/>
            <person name="Taniguchi T."/>
            <person name="Fukuda Y."/>
            <person name="Nemoto M."/>
            <person name="Matsumoto M."/>
            <person name="Wong P.S."/>
            <person name="Aburatani S."/>
            <person name="Fujibuchi W."/>
        </authorList>
    </citation>
    <scope>NUCLEOTIDE SEQUENCE [LARGE SCALE GENOMIC DNA]</scope>
    <source>
        <strain evidence="1 2">JPCC DA0580</strain>
    </source>
</reference>
<comment type="caution">
    <text evidence="1">The sequence shown here is derived from an EMBL/GenBank/DDBJ whole genome shotgun (WGS) entry which is preliminary data.</text>
</comment>
<accession>A0A1Z5JVZ3</accession>
<evidence type="ECO:0000313" key="1">
    <source>
        <dbReference type="EMBL" id="GAX18207.1"/>
    </source>
</evidence>
<dbReference type="Proteomes" id="UP000198406">
    <property type="component" value="Unassembled WGS sequence"/>
</dbReference>
<sequence>MLPPTFPRSLLIAGHGTNHHSSLFELTPFSWVTALSAVTATAVLTTYKRWWFPAVRDYGWRGVLSRYIREEDPHRAPIQERQQILQLIATDLDKKEKSLRNLEEGLQQASIHSIQGAHRRISRSVWEQYVPVGDLQKKRTWGCSVMTWIGWQLKLIR</sequence>